<reference evidence="1 2" key="2">
    <citation type="submission" date="2015-01" db="EMBL/GenBank/DDBJ databases">
        <authorList>
            <consortium name="NBRP consortium"/>
            <person name="Sawabe T."/>
            <person name="Meirelles P."/>
            <person name="Feng G."/>
            <person name="Sayaka M."/>
            <person name="Hattori M."/>
            <person name="Ohkuma M."/>
        </authorList>
    </citation>
    <scope>NUCLEOTIDE SEQUENCE [LARGE SCALE GENOMIC DNA]</scope>
    <source>
        <strain evidence="1 2">JCM19232</strain>
    </source>
</reference>
<dbReference type="AlphaFoldDB" id="A0A0B8P9X3"/>
<protein>
    <submittedName>
        <fullName evidence="1">Uncharacterized protein</fullName>
    </submittedName>
</protein>
<evidence type="ECO:0000313" key="2">
    <source>
        <dbReference type="Proteomes" id="UP000031670"/>
    </source>
</evidence>
<dbReference type="EMBL" id="BBSA01000003">
    <property type="protein sequence ID" value="GAM61372.1"/>
    <property type="molecule type" value="Genomic_DNA"/>
</dbReference>
<dbReference type="Proteomes" id="UP000031670">
    <property type="component" value="Unassembled WGS sequence"/>
</dbReference>
<gene>
    <name evidence="1" type="ORF">JCM19232_5673</name>
</gene>
<reference evidence="1 2" key="1">
    <citation type="submission" date="2015-01" db="EMBL/GenBank/DDBJ databases">
        <title>Vibrio sp. C5 JCM 19232 whole genome shotgun sequence.</title>
        <authorList>
            <person name="Sawabe T."/>
            <person name="Meirelles P."/>
            <person name="Feng G."/>
            <person name="Sayaka M."/>
            <person name="Hattori M."/>
            <person name="Ohkuma M."/>
        </authorList>
    </citation>
    <scope>NUCLEOTIDE SEQUENCE [LARGE SCALE GENOMIC DNA]</scope>
    <source>
        <strain evidence="1 2">JCM19232</strain>
    </source>
</reference>
<accession>A0A0B8P9X3</accession>
<sequence>MPELLNANDASKTRDVRLDTSKLAQQGVVFTESKEAITKCLKEFHFI</sequence>
<name>A0A0B8P9X3_9VIBR</name>
<comment type="caution">
    <text evidence="1">The sequence shown here is derived from an EMBL/GenBank/DDBJ whole genome shotgun (WGS) entry which is preliminary data.</text>
</comment>
<organism evidence="1 2">
    <name type="scientific">Vibrio ishigakensis</name>
    <dbReference type="NCBI Taxonomy" id="1481914"/>
    <lineage>
        <taxon>Bacteria</taxon>
        <taxon>Pseudomonadati</taxon>
        <taxon>Pseudomonadota</taxon>
        <taxon>Gammaproteobacteria</taxon>
        <taxon>Vibrionales</taxon>
        <taxon>Vibrionaceae</taxon>
        <taxon>Vibrio</taxon>
    </lineage>
</organism>
<proteinExistence type="predicted"/>
<evidence type="ECO:0000313" key="1">
    <source>
        <dbReference type="EMBL" id="GAM61372.1"/>
    </source>
</evidence>